<organism evidence="10 11">
    <name type="scientific">Gemella bergeri ATCC 700627</name>
    <dbReference type="NCBI Taxonomy" id="1321820"/>
    <lineage>
        <taxon>Bacteria</taxon>
        <taxon>Bacillati</taxon>
        <taxon>Bacillota</taxon>
        <taxon>Bacilli</taxon>
        <taxon>Bacillales</taxon>
        <taxon>Gemellaceae</taxon>
        <taxon>Gemella</taxon>
    </lineage>
</organism>
<feature type="transmembrane region" description="Helical" evidence="7">
    <location>
        <begin position="220"/>
        <end position="240"/>
    </location>
</feature>
<dbReference type="HOGENOM" id="CLU_057101_1_0_9"/>
<evidence type="ECO:0000259" key="8">
    <source>
        <dbReference type="Pfam" id="PF01478"/>
    </source>
</evidence>
<evidence type="ECO:0000313" key="10">
    <source>
        <dbReference type="EMBL" id="ERK57594.1"/>
    </source>
</evidence>
<dbReference type="GO" id="GO:0004190">
    <property type="term" value="F:aspartic-type endopeptidase activity"/>
    <property type="evidence" value="ECO:0007669"/>
    <property type="project" value="InterPro"/>
</dbReference>
<evidence type="ECO:0000256" key="6">
    <source>
        <dbReference type="ARBA" id="ARBA00023136"/>
    </source>
</evidence>
<keyword evidence="4 7" id="KW-0812">Transmembrane</keyword>
<dbReference type="InterPro" id="IPR050882">
    <property type="entry name" value="Prepilin_peptidase/N-MTase"/>
</dbReference>
<name>U2QN24_9BACL</name>
<dbReference type="Proteomes" id="UP000016637">
    <property type="component" value="Unassembled WGS sequence"/>
</dbReference>
<feature type="domain" description="Prepilin type IV endopeptidase peptidase" evidence="8">
    <location>
        <begin position="105"/>
        <end position="206"/>
    </location>
</feature>
<dbReference type="PANTHER" id="PTHR30487:SF0">
    <property type="entry name" value="PREPILIN LEADER PEPTIDASE_N-METHYLTRANSFERASE-RELATED"/>
    <property type="match status" value="1"/>
</dbReference>
<evidence type="ECO:0000256" key="4">
    <source>
        <dbReference type="ARBA" id="ARBA00022692"/>
    </source>
</evidence>
<evidence type="ECO:0000259" key="9">
    <source>
        <dbReference type="Pfam" id="PF06750"/>
    </source>
</evidence>
<dbReference type="GO" id="GO:0006465">
    <property type="term" value="P:signal peptide processing"/>
    <property type="evidence" value="ECO:0007669"/>
    <property type="project" value="TreeGrafter"/>
</dbReference>
<keyword evidence="5 7" id="KW-1133">Transmembrane helix</keyword>
<comment type="similarity">
    <text evidence="2">Belongs to the peptidase A24 family.</text>
</comment>
<evidence type="ECO:0000256" key="7">
    <source>
        <dbReference type="SAM" id="Phobius"/>
    </source>
</evidence>
<keyword evidence="3" id="KW-1003">Cell membrane</keyword>
<dbReference type="RefSeq" id="WP_021753699.1">
    <property type="nucleotide sequence ID" value="NZ_KI271876.1"/>
</dbReference>
<feature type="transmembrane region" description="Helical" evidence="7">
    <location>
        <begin position="128"/>
        <end position="144"/>
    </location>
</feature>
<dbReference type="PATRIC" id="fig|1321820.3.peg.1014"/>
<dbReference type="AlphaFoldDB" id="U2QN24"/>
<dbReference type="GO" id="GO:0005886">
    <property type="term" value="C:plasma membrane"/>
    <property type="evidence" value="ECO:0007669"/>
    <property type="project" value="UniProtKB-SubCell"/>
</dbReference>
<proteinExistence type="inferred from homology"/>
<gene>
    <name evidence="10" type="ORF">HMPREF1983_01043</name>
</gene>
<keyword evidence="6 7" id="KW-0472">Membrane</keyword>
<dbReference type="Pfam" id="PF06750">
    <property type="entry name" value="A24_N_bact"/>
    <property type="match status" value="1"/>
</dbReference>
<comment type="caution">
    <text evidence="10">The sequence shown here is derived from an EMBL/GenBank/DDBJ whole genome shotgun (WGS) entry which is preliminary data.</text>
</comment>
<dbReference type="InterPro" id="IPR010627">
    <property type="entry name" value="Prepilin_pept_A24_N"/>
</dbReference>
<keyword evidence="11" id="KW-1185">Reference proteome</keyword>
<feature type="transmembrane region" description="Helical" evidence="7">
    <location>
        <begin position="98"/>
        <end position="116"/>
    </location>
</feature>
<protein>
    <submittedName>
        <fullName evidence="10">Bacterial peptidase A24 protein</fullName>
    </submittedName>
</protein>
<evidence type="ECO:0000256" key="2">
    <source>
        <dbReference type="ARBA" id="ARBA00005801"/>
    </source>
</evidence>
<comment type="subcellular location">
    <subcellularLocation>
        <location evidence="1">Cell membrane</location>
        <topology evidence="1">Multi-pass membrane protein</topology>
    </subcellularLocation>
</comment>
<dbReference type="eggNOG" id="COG1989">
    <property type="taxonomic scope" value="Bacteria"/>
</dbReference>
<reference evidence="10 11" key="1">
    <citation type="submission" date="2013-08" db="EMBL/GenBank/DDBJ databases">
        <authorList>
            <person name="Weinstock G."/>
            <person name="Sodergren E."/>
            <person name="Wylie T."/>
            <person name="Fulton L."/>
            <person name="Fulton R."/>
            <person name="Fronick C."/>
            <person name="O'Laughlin M."/>
            <person name="Godfrey J."/>
            <person name="Miner T."/>
            <person name="Herter B."/>
            <person name="Appelbaum E."/>
            <person name="Cordes M."/>
            <person name="Lek S."/>
            <person name="Wollam A."/>
            <person name="Pepin K.H."/>
            <person name="Palsikar V.B."/>
            <person name="Mitreva M."/>
            <person name="Wilson R.K."/>
        </authorList>
    </citation>
    <scope>NUCLEOTIDE SEQUENCE [LARGE SCALE GENOMIC DNA]</scope>
    <source>
        <strain evidence="10 11">ATCC 700627</strain>
    </source>
</reference>
<feature type="transmembrane region" description="Helical" evidence="7">
    <location>
        <begin position="191"/>
        <end position="211"/>
    </location>
</feature>
<accession>U2QN24</accession>
<dbReference type="Pfam" id="PF01478">
    <property type="entry name" value="Peptidase_A24"/>
    <property type="match status" value="1"/>
</dbReference>
<dbReference type="EMBL" id="AWVP01000063">
    <property type="protein sequence ID" value="ERK57594.1"/>
    <property type="molecule type" value="Genomic_DNA"/>
</dbReference>
<evidence type="ECO:0000256" key="1">
    <source>
        <dbReference type="ARBA" id="ARBA00004651"/>
    </source>
</evidence>
<evidence type="ECO:0000256" key="5">
    <source>
        <dbReference type="ARBA" id="ARBA00022989"/>
    </source>
</evidence>
<dbReference type="InterPro" id="IPR000045">
    <property type="entry name" value="Prepilin_IV_endopep_pep"/>
</dbReference>
<dbReference type="Gene3D" id="1.20.120.1220">
    <property type="match status" value="1"/>
</dbReference>
<feature type="transmembrane region" description="Helical" evidence="7">
    <location>
        <begin position="76"/>
        <end position="93"/>
    </location>
</feature>
<feature type="domain" description="Prepilin peptidase A24 N-terminal" evidence="9">
    <location>
        <begin position="19"/>
        <end position="92"/>
    </location>
</feature>
<evidence type="ECO:0000313" key="11">
    <source>
        <dbReference type="Proteomes" id="UP000016637"/>
    </source>
</evidence>
<sequence>MEKGVLLCFYVVIMSVFASGVKCFVDSSNKRSFLYRRSCCDSCKHLLGLSDLIPIVSFIINKGRCRYFHTHIPIDIFLYEVFASMLTLLYFIFQKQFIFLSIFHLVIAVLVSFISIEDVKCFEVVDELFFPLLFCSIIFVIYNFKFFSFYNFFELIVLFHILYFLTRFKMGYGDIKIFCILALGLNFYEGVYLLIFTFLYAGSFAIGLLILKKAKKGSKIALVPFITLSYLTIILIREAILW</sequence>
<feature type="transmembrane region" description="Helical" evidence="7">
    <location>
        <begin position="149"/>
        <end position="166"/>
    </location>
</feature>
<evidence type="ECO:0000256" key="3">
    <source>
        <dbReference type="ARBA" id="ARBA00022475"/>
    </source>
</evidence>
<dbReference type="PANTHER" id="PTHR30487">
    <property type="entry name" value="TYPE 4 PREPILIN-LIKE PROTEINS LEADER PEPTIDE-PROCESSING ENZYME"/>
    <property type="match status" value="1"/>
</dbReference>